<comment type="caution">
    <text evidence="2">The sequence shown here is derived from an EMBL/GenBank/DDBJ whole genome shotgun (WGS) entry which is preliminary data.</text>
</comment>
<organism evidence="2 3">
    <name type="scientific">Acipenser oxyrinchus oxyrinchus</name>
    <dbReference type="NCBI Taxonomy" id="40147"/>
    <lineage>
        <taxon>Eukaryota</taxon>
        <taxon>Metazoa</taxon>
        <taxon>Chordata</taxon>
        <taxon>Craniata</taxon>
        <taxon>Vertebrata</taxon>
        <taxon>Euteleostomi</taxon>
        <taxon>Actinopterygii</taxon>
        <taxon>Chondrostei</taxon>
        <taxon>Acipenseriformes</taxon>
        <taxon>Acipenseridae</taxon>
        <taxon>Acipenser</taxon>
    </lineage>
</organism>
<feature type="region of interest" description="Disordered" evidence="1">
    <location>
        <begin position="68"/>
        <end position="159"/>
    </location>
</feature>
<sequence>MYAITEFTETYEVEVVPTNWLVEGESQCYWPPFKSAGRTVQTRTPALPTWPLYPVRVIFKTDSYAEARAKLKKSEATSDLQSDEGTSQKRKRRSTQKYASSSSEEEESPNQPNRQLLTQLAPPPVPPVLQTPTITIPLTPLRSPSTTLLTSNQPRMGNS</sequence>
<protein>
    <submittedName>
        <fullName evidence="2">Uncharacterized protein</fullName>
    </submittedName>
</protein>
<dbReference type="PANTHER" id="PTHR34153">
    <property type="entry name" value="SI:CH211-262H13.3-RELATED-RELATED"/>
    <property type="match status" value="1"/>
</dbReference>
<gene>
    <name evidence="2" type="ORF">AOXY_G2231</name>
</gene>
<reference evidence="2" key="1">
    <citation type="submission" date="2022-02" db="EMBL/GenBank/DDBJ databases">
        <title>Atlantic sturgeon de novo genome assembly.</title>
        <authorList>
            <person name="Stock M."/>
            <person name="Klopp C."/>
            <person name="Guiguen Y."/>
            <person name="Cabau C."/>
            <person name="Parinello H."/>
            <person name="Santidrian Yebra-Pimentel E."/>
            <person name="Kuhl H."/>
            <person name="Dirks R.P."/>
            <person name="Guessner J."/>
            <person name="Wuertz S."/>
            <person name="Du K."/>
            <person name="Schartl M."/>
        </authorList>
    </citation>
    <scope>NUCLEOTIDE SEQUENCE</scope>
    <source>
        <strain evidence="2">STURGEONOMICS-FGT-2020</strain>
        <tissue evidence="2">Whole blood</tissue>
    </source>
</reference>
<evidence type="ECO:0000313" key="2">
    <source>
        <dbReference type="EMBL" id="KAK1174685.1"/>
    </source>
</evidence>
<evidence type="ECO:0000256" key="1">
    <source>
        <dbReference type="SAM" id="MobiDB-lite"/>
    </source>
</evidence>
<dbReference type="PANTHER" id="PTHR34153:SF2">
    <property type="entry name" value="SI:CH211-262H13.3-RELATED"/>
    <property type="match status" value="1"/>
</dbReference>
<evidence type="ECO:0000313" key="3">
    <source>
        <dbReference type="Proteomes" id="UP001230051"/>
    </source>
</evidence>
<keyword evidence="3" id="KW-1185">Reference proteome</keyword>
<dbReference type="AlphaFoldDB" id="A0AAD8LSC2"/>
<name>A0AAD8LSC2_ACIOX</name>
<dbReference type="EMBL" id="JAGXEW010000002">
    <property type="protein sequence ID" value="KAK1174685.1"/>
    <property type="molecule type" value="Genomic_DNA"/>
</dbReference>
<dbReference type="Proteomes" id="UP001230051">
    <property type="component" value="Unassembled WGS sequence"/>
</dbReference>
<accession>A0AAD8LSC2</accession>
<proteinExistence type="predicted"/>
<feature type="compositionally biased region" description="Low complexity" evidence="1">
    <location>
        <begin position="130"/>
        <end position="151"/>
    </location>
</feature>